<proteinExistence type="predicted"/>
<protein>
    <recommendedName>
        <fullName evidence="1">Replication protein A 70 kDa DNA-binding subunit B/D first OB fold domain-containing protein</fullName>
    </recommendedName>
</protein>
<dbReference type="InterPro" id="IPR003871">
    <property type="entry name" value="RFA1B/D_OB_1st"/>
</dbReference>
<comment type="caution">
    <text evidence="2">The sequence shown here is derived from an EMBL/GenBank/DDBJ whole genome shotgun (WGS) entry which is preliminary data.</text>
</comment>
<gene>
    <name evidence="2" type="ORF">V5N11_033091</name>
</gene>
<dbReference type="CDD" id="cd04480">
    <property type="entry name" value="RPA1_DBD_A_like"/>
    <property type="match status" value="1"/>
</dbReference>
<accession>A0ABD1BNV1</accession>
<evidence type="ECO:0000313" key="3">
    <source>
        <dbReference type="Proteomes" id="UP001558713"/>
    </source>
</evidence>
<evidence type="ECO:0000313" key="2">
    <source>
        <dbReference type="EMBL" id="KAL1218819.1"/>
    </source>
</evidence>
<dbReference type="EMBL" id="JBANAX010000198">
    <property type="protein sequence ID" value="KAL1218819.1"/>
    <property type="molecule type" value="Genomic_DNA"/>
</dbReference>
<name>A0ABD1BNV1_CARAN</name>
<organism evidence="2 3">
    <name type="scientific">Cardamine amara subsp. amara</name>
    <dbReference type="NCBI Taxonomy" id="228776"/>
    <lineage>
        <taxon>Eukaryota</taxon>
        <taxon>Viridiplantae</taxon>
        <taxon>Streptophyta</taxon>
        <taxon>Embryophyta</taxon>
        <taxon>Tracheophyta</taxon>
        <taxon>Spermatophyta</taxon>
        <taxon>Magnoliopsida</taxon>
        <taxon>eudicotyledons</taxon>
        <taxon>Gunneridae</taxon>
        <taxon>Pentapetalae</taxon>
        <taxon>rosids</taxon>
        <taxon>malvids</taxon>
        <taxon>Brassicales</taxon>
        <taxon>Brassicaceae</taxon>
        <taxon>Cardamineae</taxon>
        <taxon>Cardamine</taxon>
    </lineage>
</organism>
<keyword evidence="3" id="KW-1185">Reference proteome</keyword>
<evidence type="ECO:0000259" key="1">
    <source>
        <dbReference type="Pfam" id="PF02721"/>
    </source>
</evidence>
<dbReference type="Pfam" id="PF02721">
    <property type="entry name" value="DUF223"/>
    <property type="match status" value="1"/>
</dbReference>
<dbReference type="AlphaFoldDB" id="A0ABD1BNV1"/>
<dbReference type="Proteomes" id="UP001558713">
    <property type="component" value="Unassembled WGS sequence"/>
</dbReference>
<sequence>MSLTTYKSPPELSPYMILAAIDDKIDSQQDSQRIVVRLLRSWEARDVKCNNVLLSVECLLLDEKANVIQASIHPRCLHKFKTKLNEDNLFSISCFDVKKTA</sequence>
<dbReference type="InterPro" id="IPR012340">
    <property type="entry name" value="NA-bd_OB-fold"/>
</dbReference>
<dbReference type="Gene3D" id="2.40.50.140">
    <property type="entry name" value="Nucleic acid-binding proteins"/>
    <property type="match status" value="1"/>
</dbReference>
<reference evidence="2 3" key="1">
    <citation type="submission" date="2024-04" db="EMBL/GenBank/DDBJ databases">
        <title>Genome assembly C_amara_ONT_v2.</title>
        <authorList>
            <person name="Yant L."/>
            <person name="Moore C."/>
            <person name="Slenker M."/>
        </authorList>
    </citation>
    <scope>NUCLEOTIDE SEQUENCE [LARGE SCALE GENOMIC DNA]</scope>
    <source>
        <tissue evidence="2">Leaf</tissue>
    </source>
</reference>
<feature type="domain" description="Replication protein A 70 kDa DNA-binding subunit B/D first OB fold" evidence="1">
    <location>
        <begin position="31"/>
        <end position="100"/>
    </location>
</feature>